<reference evidence="2 3" key="1">
    <citation type="submission" date="2019-02" db="EMBL/GenBank/DDBJ databases">
        <title>Deep-cultivation of Planctomycetes and their phenomic and genomic characterization uncovers novel biology.</title>
        <authorList>
            <person name="Wiegand S."/>
            <person name="Jogler M."/>
            <person name="Boedeker C."/>
            <person name="Pinto D."/>
            <person name="Vollmers J."/>
            <person name="Rivas-Marin E."/>
            <person name="Kohn T."/>
            <person name="Peeters S.H."/>
            <person name="Heuer A."/>
            <person name="Rast P."/>
            <person name="Oberbeckmann S."/>
            <person name="Bunk B."/>
            <person name="Jeske O."/>
            <person name="Meyerdierks A."/>
            <person name="Storesund J.E."/>
            <person name="Kallscheuer N."/>
            <person name="Luecker S."/>
            <person name="Lage O.M."/>
            <person name="Pohl T."/>
            <person name="Merkel B.J."/>
            <person name="Hornburger P."/>
            <person name="Mueller R.-W."/>
            <person name="Bruemmer F."/>
            <person name="Labrenz M."/>
            <person name="Spormann A.M."/>
            <person name="Op den Camp H."/>
            <person name="Overmann J."/>
            <person name="Amann R."/>
            <person name="Jetten M.S.M."/>
            <person name="Mascher T."/>
            <person name="Medema M.H."/>
            <person name="Devos D.P."/>
            <person name="Kaster A.-K."/>
            <person name="Ovreas L."/>
            <person name="Rohde M."/>
            <person name="Galperin M.Y."/>
            <person name="Jogler C."/>
        </authorList>
    </citation>
    <scope>NUCLEOTIDE SEQUENCE [LARGE SCALE GENOMIC DNA]</scope>
    <source>
        <strain evidence="2 3">FF011L</strain>
    </source>
</reference>
<dbReference type="Gene3D" id="2.130.10.130">
    <property type="entry name" value="Integrin alpha, N-terminal"/>
    <property type="match status" value="3"/>
</dbReference>
<evidence type="ECO:0000313" key="3">
    <source>
        <dbReference type="Proteomes" id="UP000320672"/>
    </source>
</evidence>
<dbReference type="EMBL" id="CP036262">
    <property type="protein sequence ID" value="QDS95536.1"/>
    <property type="molecule type" value="Genomic_DNA"/>
</dbReference>
<keyword evidence="1" id="KW-0732">Signal</keyword>
<gene>
    <name evidence="2" type="ORF">FF011L_43330</name>
</gene>
<dbReference type="Pfam" id="PF01839">
    <property type="entry name" value="FG-GAP"/>
    <property type="match status" value="1"/>
</dbReference>
<evidence type="ECO:0000313" key="2">
    <source>
        <dbReference type="EMBL" id="QDS95536.1"/>
    </source>
</evidence>
<dbReference type="InterPro" id="IPR028994">
    <property type="entry name" value="Integrin_alpha_N"/>
</dbReference>
<accession>A0A517MKW6</accession>
<protein>
    <submittedName>
        <fullName evidence="2">FG-GAP repeat protein</fullName>
    </submittedName>
</protein>
<dbReference type="InterPro" id="IPR013517">
    <property type="entry name" value="FG-GAP"/>
</dbReference>
<proteinExistence type="predicted"/>
<dbReference type="Pfam" id="PF13517">
    <property type="entry name" value="FG-GAP_3"/>
    <property type="match status" value="2"/>
</dbReference>
<dbReference type="RefSeq" id="WP_391560887.1">
    <property type="nucleotide sequence ID" value="NZ_CP036262.1"/>
</dbReference>
<dbReference type="PANTHER" id="PTHR44103">
    <property type="entry name" value="PROPROTEIN CONVERTASE P"/>
    <property type="match status" value="1"/>
</dbReference>
<keyword evidence="3" id="KW-1185">Reference proteome</keyword>
<dbReference type="PANTHER" id="PTHR44103:SF1">
    <property type="entry name" value="PROPROTEIN CONVERTASE P"/>
    <property type="match status" value="1"/>
</dbReference>
<name>A0A517MKW6_9BACT</name>
<dbReference type="KEGG" id="rml:FF011L_43330"/>
<evidence type="ECO:0000256" key="1">
    <source>
        <dbReference type="ARBA" id="ARBA00022729"/>
    </source>
</evidence>
<dbReference type="AlphaFoldDB" id="A0A517MKW6"/>
<dbReference type="Proteomes" id="UP000320672">
    <property type="component" value="Chromosome"/>
</dbReference>
<dbReference type="SUPFAM" id="SSF69318">
    <property type="entry name" value="Integrin alpha N-terminal domain"/>
    <property type="match status" value="1"/>
</dbReference>
<organism evidence="2 3">
    <name type="scientific">Roseimaritima multifibrata</name>
    <dbReference type="NCBI Taxonomy" id="1930274"/>
    <lineage>
        <taxon>Bacteria</taxon>
        <taxon>Pseudomonadati</taxon>
        <taxon>Planctomycetota</taxon>
        <taxon>Planctomycetia</taxon>
        <taxon>Pirellulales</taxon>
        <taxon>Pirellulaceae</taxon>
        <taxon>Roseimaritima</taxon>
    </lineage>
</organism>
<sequence length="417" mass="46288">MPYLSLFRQSRLDSLLRRAGNNVRLWGLSGLLASLFVGELMFLAAPVVAEEPVTFSIHPLAVDANEGIAAGDLNGDGKLDLVAGRYWYAAPDWTPRPVRNIEDWNGYVQSNGDYLFDVNQDGKLDVVAGSFIPTQVHWYENPGEEGLRLGKQWTQHLWTDTGASANEGQLFEDLDGDGIPEWIVNSWKKDVPMLVWRIVPEEPKEGQAAAFRLQRQELGAKANGHGVGVGDLNGDGRKDILVGQGWYEQPAENPWEGNWEFHPDWDIHASLPVLIEDLNKDGKNDMIVGYGHNYGLEWWENKGTDDAGKTLWEKHLIDREFSQPHTLAWIDLDGDGQGELVAGKRYFAHNGGDPGGKEVPCLYYYKWSSDSNSFTRYTIDEGRVGTGLQIASGDFNGDGQVDLAVAGKSGTYLLLAK</sequence>